<dbReference type="Pfam" id="PF07264">
    <property type="entry name" value="EI24"/>
    <property type="match status" value="1"/>
</dbReference>
<evidence type="ECO:0000256" key="2">
    <source>
        <dbReference type="ARBA" id="ARBA00022448"/>
    </source>
</evidence>
<keyword evidence="9 10" id="KW-0472">Membrane</keyword>
<keyword evidence="2" id="KW-0813">Transport</keyword>
<keyword evidence="6 10" id="KW-0812">Transmembrane</keyword>
<dbReference type="GO" id="GO:0009675">
    <property type="term" value="F:high-affinity sulfate:proton symporter activity"/>
    <property type="evidence" value="ECO:0007669"/>
    <property type="project" value="TreeGrafter"/>
</dbReference>
<dbReference type="GO" id="GO:0019344">
    <property type="term" value="P:cysteine biosynthetic process"/>
    <property type="evidence" value="ECO:0007669"/>
    <property type="project" value="TreeGrafter"/>
</dbReference>
<keyword evidence="5" id="KW-0028">Amino-acid biosynthesis</keyword>
<evidence type="ECO:0000256" key="3">
    <source>
        <dbReference type="ARBA" id="ARBA00022475"/>
    </source>
</evidence>
<gene>
    <name evidence="11" type="ORF">GCM10010921_08000</name>
</gene>
<reference evidence="11" key="2">
    <citation type="submission" date="2020-09" db="EMBL/GenBank/DDBJ databases">
        <authorList>
            <person name="Sun Q."/>
            <person name="Zhou Y."/>
        </authorList>
    </citation>
    <scope>NUCLEOTIDE SEQUENCE</scope>
    <source>
        <strain evidence="11">CGMCC 1.15794</strain>
    </source>
</reference>
<dbReference type="PANTHER" id="PTHR37468">
    <property type="entry name" value="SULFATE TRANSPORTER CYSZ"/>
    <property type="match status" value="1"/>
</dbReference>
<name>A0A917IF62_9MICO</name>
<feature type="transmembrane region" description="Helical" evidence="10">
    <location>
        <begin position="70"/>
        <end position="99"/>
    </location>
</feature>
<feature type="transmembrane region" description="Helical" evidence="10">
    <location>
        <begin position="203"/>
        <end position="228"/>
    </location>
</feature>
<evidence type="ECO:0000313" key="12">
    <source>
        <dbReference type="Proteomes" id="UP000657592"/>
    </source>
</evidence>
<keyword evidence="12" id="KW-1185">Reference proteome</keyword>
<sequence length="253" mass="26345">MREFWRGAATLIDGVRWWRHRPRLMAAGLIPAAIVGLVLSAAIVALALALPSITSFLTPFADSWDEVWSTLLRLVLGAALLAGSVVLAIVTFTALTLVVGEPFYDRIWRSVEQDLGGSVPDAPYGLWRSVGDSASLVARGAFAALCAGLTGLVPVIGGACAAVLGALLNGRVLADELASRALTARGLPASERARFLRGHRARVLGFGVAVHVCFLIPFAAIAMMPAAVAGATLLARHVAGEPSTLPPRAPQGS</sequence>
<evidence type="ECO:0000256" key="8">
    <source>
        <dbReference type="ARBA" id="ARBA00023032"/>
    </source>
</evidence>
<feature type="transmembrane region" description="Helical" evidence="10">
    <location>
        <begin position="24"/>
        <end position="50"/>
    </location>
</feature>
<organism evidence="11 12">
    <name type="scientific">Microbacterium album</name>
    <dbReference type="NCBI Taxonomy" id="2053191"/>
    <lineage>
        <taxon>Bacteria</taxon>
        <taxon>Bacillati</taxon>
        <taxon>Actinomycetota</taxon>
        <taxon>Actinomycetes</taxon>
        <taxon>Micrococcales</taxon>
        <taxon>Microbacteriaceae</taxon>
        <taxon>Microbacterium</taxon>
    </lineage>
</organism>
<evidence type="ECO:0000256" key="5">
    <source>
        <dbReference type="ARBA" id="ARBA00022605"/>
    </source>
</evidence>
<evidence type="ECO:0000256" key="6">
    <source>
        <dbReference type="ARBA" id="ARBA00022692"/>
    </source>
</evidence>
<evidence type="ECO:0000256" key="9">
    <source>
        <dbReference type="ARBA" id="ARBA00023136"/>
    </source>
</evidence>
<dbReference type="InterPro" id="IPR059112">
    <property type="entry name" value="CysZ/EI24"/>
</dbReference>
<evidence type="ECO:0000256" key="1">
    <source>
        <dbReference type="ARBA" id="ARBA00004141"/>
    </source>
</evidence>
<evidence type="ECO:0000313" key="11">
    <source>
        <dbReference type="EMBL" id="GGH37817.1"/>
    </source>
</evidence>
<dbReference type="PANTHER" id="PTHR37468:SF1">
    <property type="entry name" value="SULFATE TRANSPORTER CYSZ"/>
    <property type="match status" value="1"/>
</dbReference>
<keyword evidence="3" id="KW-1003">Cell membrane</keyword>
<evidence type="ECO:0000256" key="4">
    <source>
        <dbReference type="ARBA" id="ARBA00022519"/>
    </source>
</evidence>
<dbReference type="GO" id="GO:0005886">
    <property type="term" value="C:plasma membrane"/>
    <property type="evidence" value="ECO:0007669"/>
    <property type="project" value="TreeGrafter"/>
</dbReference>
<evidence type="ECO:0000256" key="7">
    <source>
        <dbReference type="ARBA" id="ARBA00022989"/>
    </source>
</evidence>
<dbReference type="InterPro" id="IPR050480">
    <property type="entry name" value="CysZ-like"/>
</dbReference>
<evidence type="ECO:0000256" key="10">
    <source>
        <dbReference type="SAM" id="Phobius"/>
    </source>
</evidence>
<dbReference type="Proteomes" id="UP000657592">
    <property type="component" value="Unassembled WGS sequence"/>
</dbReference>
<dbReference type="EMBL" id="BMJY01000002">
    <property type="protein sequence ID" value="GGH37817.1"/>
    <property type="molecule type" value="Genomic_DNA"/>
</dbReference>
<keyword evidence="7 10" id="KW-1133">Transmembrane helix</keyword>
<keyword evidence="8" id="KW-0764">Sulfate transport</keyword>
<dbReference type="RefSeq" id="WP_229663052.1">
    <property type="nucleotide sequence ID" value="NZ_BMJY01000002.1"/>
</dbReference>
<protein>
    <submittedName>
        <fullName evidence="11">Membrane protein</fullName>
    </submittedName>
</protein>
<reference evidence="11" key="1">
    <citation type="journal article" date="2014" name="Int. J. Syst. Evol. Microbiol.">
        <title>Complete genome sequence of Corynebacterium casei LMG S-19264T (=DSM 44701T), isolated from a smear-ripened cheese.</title>
        <authorList>
            <consortium name="US DOE Joint Genome Institute (JGI-PGF)"/>
            <person name="Walter F."/>
            <person name="Albersmeier A."/>
            <person name="Kalinowski J."/>
            <person name="Ruckert C."/>
        </authorList>
    </citation>
    <scope>NUCLEOTIDE SEQUENCE</scope>
    <source>
        <strain evidence="11">CGMCC 1.15794</strain>
    </source>
</reference>
<proteinExistence type="predicted"/>
<keyword evidence="4" id="KW-0997">Cell inner membrane</keyword>
<dbReference type="AlphaFoldDB" id="A0A917IF62"/>
<comment type="subcellular location">
    <subcellularLocation>
        <location evidence="1">Membrane</location>
        <topology evidence="1">Multi-pass membrane protein</topology>
    </subcellularLocation>
</comment>
<dbReference type="GO" id="GO:0000103">
    <property type="term" value="P:sulfate assimilation"/>
    <property type="evidence" value="ECO:0007669"/>
    <property type="project" value="TreeGrafter"/>
</dbReference>
<accession>A0A917IF62</accession>
<comment type="caution">
    <text evidence="11">The sequence shown here is derived from an EMBL/GenBank/DDBJ whole genome shotgun (WGS) entry which is preliminary data.</text>
</comment>